<evidence type="ECO:0000313" key="2">
    <source>
        <dbReference type="EMBL" id="QOV92333.1"/>
    </source>
</evidence>
<feature type="domain" description="Xylose isomerase-like TIM barrel" evidence="1">
    <location>
        <begin position="127"/>
        <end position="264"/>
    </location>
</feature>
<dbReference type="SUPFAM" id="SSF51658">
    <property type="entry name" value="Xylose isomerase-like"/>
    <property type="match status" value="1"/>
</dbReference>
<dbReference type="Gene3D" id="3.20.20.150">
    <property type="entry name" value="Divalent-metal-dependent TIM barrel enzymes"/>
    <property type="match status" value="1"/>
</dbReference>
<dbReference type="KEGG" id="hbs:IPV69_04325"/>
<gene>
    <name evidence="2" type="ORF">IPV69_04325</name>
</gene>
<evidence type="ECO:0000313" key="3">
    <source>
        <dbReference type="Proteomes" id="UP000593765"/>
    </source>
</evidence>
<organism evidence="2 3">
    <name type="scientific">Humisphaera borealis</name>
    <dbReference type="NCBI Taxonomy" id="2807512"/>
    <lineage>
        <taxon>Bacteria</taxon>
        <taxon>Pseudomonadati</taxon>
        <taxon>Planctomycetota</taxon>
        <taxon>Phycisphaerae</taxon>
        <taxon>Tepidisphaerales</taxon>
        <taxon>Tepidisphaeraceae</taxon>
        <taxon>Humisphaera</taxon>
    </lineage>
</organism>
<sequence>MLLAAVPSARGEPAAKSVYARDNLVAWCIVPFDAKNRTPGQRADMLKQLGFKRYAYDWRAQHLPTFEAEIGELKSRGIALQAVWFPTSLNADAKTILDILKRNDVKTELWITLADRLPASTDQLAKVTAAAEGVRPIALAAAAIGCKVGLYNHGGWGGEPENQLAVVQALKLPNVGIVYNLHHGHDHLDRLKDVLPKLKPHLLAINLNGMVAGGDKKGKKIVVLGQGDADLSILKLIADTGYTGPIGILGHTQDDAEQRLKDNLSGLDWLLPQLEGKPAGEKPVPVTK</sequence>
<dbReference type="AlphaFoldDB" id="A0A7M2X3N1"/>
<protein>
    <submittedName>
        <fullName evidence="2">Sugar phosphate isomerase/epimerase</fullName>
    </submittedName>
</protein>
<dbReference type="GO" id="GO:0016853">
    <property type="term" value="F:isomerase activity"/>
    <property type="evidence" value="ECO:0007669"/>
    <property type="project" value="UniProtKB-KW"/>
</dbReference>
<reference evidence="2 3" key="1">
    <citation type="submission" date="2020-10" db="EMBL/GenBank/DDBJ databases">
        <title>Wide distribution of Phycisphaera-like planctomycetes from WD2101 soil group in peatlands and genome analysis of the first cultivated representative.</title>
        <authorList>
            <person name="Dedysh S.N."/>
            <person name="Beletsky A.V."/>
            <person name="Ivanova A."/>
            <person name="Kulichevskaya I.S."/>
            <person name="Suzina N.E."/>
            <person name="Philippov D.A."/>
            <person name="Rakitin A.L."/>
            <person name="Mardanov A.V."/>
            <person name="Ravin N.V."/>
        </authorList>
    </citation>
    <scope>NUCLEOTIDE SEQUENCE [LARGE SCALE GENOMIC DNA]</scope>
    <source>
        <strain evidence="2 3">M1803</strain>
    </source>
</reference>
<proteinExistence type="predicted"/>
<accession>A0A7M2X3N1</accession>
<evidence type="ECO:0000259" key="1">
    <source>
        <dbReference type="Pfam" id="PF01261"/>
    </source>
</evidence>
<keyword evidence="3" id="KW-1185">Reference proteome</keyword>
<dbReference type="Pfam" id="PF01261">
    <property type="entry name" value="AP_endonuc_2"/>
    <property type="match status" value="1"/>
</dbReference>
<dbReference type="Proteomes" id="UP000593765">
    <property type="component" value="Chromosome"/>
</dbReference>
<name>A0A7M2X3N1_9BACT</name>
<dbReference type="EMBL" id="CP063458">
    <property type="protein sequence ID" value="QOV92333.1"/>
    <property type="molecule type" value="Genomic_DNA"/>
</dbReference>
<keyword evidence="2" id="KW-0413">Isomerase</keyword>
<dbReference type="InterPro" id="IPR036237">
    <property type="entry name" value="Xyl_isomerase-like_sf"/>
</dbReference>
<dbReference type="InterPro" id="IPR013022">
    <property type="entry name" value="Xyl_isomerase-like_TIM-brl"/>
</dbReference>